<sequence>MKIFKIFILITLVVTLASCIQVAELPEPTGNNPIGITYLSFTDKSRPEIFTSDPTDNREITVKAWYPAEPVKDAKMAPYIKNAEEIVPMFNLPTSIINIKTHSKLDVPVSQAQKTFPVLIFSHGWGEHFSQNTVLMEELASHGYIVFSIAHHYEAKFSFYPDGHFITINDSSERFLEIMDEQRNPEAFAVFEKMRKAKSYEEQEAVFRQSNELMPTLMVESPRIWADDISFLIDELENINQDNSIFSGKMNLEQIGVFGMSMGGIASGHVCITDKRCKAGINMDGGIYGDFLDTTISQPFMFMSSERYRGYDNIFSDHVNNSVYTITIHGADHYNFHDMSILDPSFSRLGEIDGHRMLKIMNEHTLAFFDKHLKGEDSGLLNGPSSEYPEVEIKVK</sequence>
<keyword evidence="1" id="KW-0378">Hydrolase</keyword>
<protein>
    <recommendedName>
        <fullName evidence="5">Platelet-activating factor acetylhydrolase</fullName>
    </recommendedName>
</protein>
<evidence type="ECO:0000256" key="1">
    <source>
        <dbReference type="ARBA" id="ARBA00022801"/>
    </source>
</evidence>
<dbReference type="Pfam" id="PF03403">
    <property type="entry name" value="PAF-AH_p_II"/>
    <property type="match status" value="1"/>
</dbReference>
<dbReference type="GO" id="GO:0016042">
    <property type="term" value="P:lipid catabolic process"/>
    <property type="evidence" value="ECO:0007669"/>
    <property type="project" value="UniProtKB-KW"/>
</dbReference>
<evidence type="ECO:0000313" key="4">
    <source>
        <dbReference type="EMBL" id="QNO53992.1"/>
    </source>
</evidence>
<organism evidence="4">
    <name type="scientific">Candidatus Methanophagaceae archaeon ANME-1 ERB6</name>
    <dbReference type="NCBI Taxonomy" id="2759912"/>
    <lineage>
        <taxon>Archaea</taxon>
        <taxon>Methanobacteriati</taxon>
        <taxon>Methanobacteriota</taxon>
        <taxon>Stenosarchaea group</taxon>
        <taxon>Methanomicrobia</taxon>
        <taxon>Candidatus Methanophagales</taxon>
        <taxon>Candidatus Methanophagaceae</taxon>
    </lineage>
</organism>
<dbReference type="EMBL" id="MT631557">
    <property type="protein sequence ID" value="QNO53992.1"/>
    <property type="molecule type" value="Genomic_DNA"/>
</dbReference>
<evidence type="ECO:0008006" key="5">
    <source>
        <dbReference type="Google" id="ProtNLM"/>
    </source>
</evidence>
<dbReference type="AlphaFoldDB" id="A0A7G9Z158"/>
<dbReference type="PANTHER" id="PTHR10272">
    <property type="entry name" value="PLATELET-ACTIVATING FACTOR ACETYLHYDROLASE"/>
    <property type="match status" value="1"/>
</dbReference>
<gene>
    <name evidence="4" type="ORF">OHMBFCMF_00011</name>
</gene>
<evidence type="ECO:0000256" key="3">
    <source>
        <dbReference type="ARBA" id="ARBA00023098"/>
    </source>
</evidence>
<proteinExistence type="predicted"/>
<name>A0A7G9Z158_9EURY</name>
<dbReference type="PANTHER" id="PTHR10272:SF0">
    <property type="entry name" value="PLATELET-ACTIVATING FACTOR ACETYLHYDROLASE"/>
    <property type="match status" value="1"/>
</dbReference>
<dbReference type="Gene3D" id="3.40.50.1820">
    <property type="entry name" value="alpha/beta hydrolase"/>
    <property type="match status" value="1"/>
</dbReference>
<evidence type="ECO:0000256" key="2">
    <source>
        <dbReference type="ARBA" id="ARBA00022963"/>
    </source>
</evidence>
<accession>A0A7G9Z158</accession>
<reference evidence="4" key="1">
    <citation type="submission" date="2020-06" db="EMBL/GenBank/DDBJ databases">
        <title>Unique genomic features of the anaerobic methanotrophic archaea.</title>
        <authorList>
            <person name="Chadwick G.L."/>
            <person name="Skennerton C.T."/>
            <person name="Laso-Perez R."/>
            <person name="Leu A.O."/>
            <person name="Speth D.R."/>
            <person name="Yu H."/>
            <person name="Morgan-Lang C."/>
            <person name="Hatzenpichler R."/>
            <person name="Goudeau D."/>
            <person name="Malmstrom R."/>
            <person name="Brazelton W.J."/>
            <person name="Woyke T."/>
            <person name="Hallam S.J."/>
            <person name="Tyson G.W."/>
            <person name="Wegener G."/>
            <person name="Boetius A."/>
            <person name="Orphan V."/>
        </authorList>
    </citation>
    <scope>NUCLEOTIDE SEQUENCE</scope>
</reference>
<keyword evidence="3" id="KW-0443">Lipid metabolism</keyword>
<dbReference type="GO" id="GO:0003847">
    <property type="term" value="F:1-alkyl-2-acetylglycerophosphocholine esterase activity"/>
    <property type="evidence" value="ECO:0007669"/>
    <property type="project" value="TreeGrafter"/>
</dbReference>
<dbReference type="InterPro" id="IPR029058">
    <property type="entry name" value="AB_hydrolase_fold"/>
</dbReference>
<keyword evidence="2" id="KW-0442">Lipid degradation</keyword>
<dbReference type="PROSITE" id="PS51257">
    <property type="entry name" value="PROKAR_LIPOPROTEIN"/>
    <property type="match status" value="1"/>
</dbReference>
<dbReference type="SUPFAM" id="SSF53474">
    <property type="entry name" value="alpha/beta-Hydrolases"/>
    <property type="match status" value="1"/>
</dbReference>